<sequence length="622" mass="68257">MVSTMTAPEANMLRSNGGTDVDAEPVLAVEKLRTSFLTANGWSEVVKGVSFEVRAGETVAIVGESGSGKSVTAFSIMRLLSEEKARIEGSVRFKGRELFSLSEDEMRRVRGNAISMIFQEAMTSLNPVFTIGQQIVEALTIHRSLTGAEAQAEAIRLLDRVKIPAAAKRFNDYPHNFSGGMRQRAMIAMALACRPKLLIADEPTTALDVTIQAEILSLIKELQNEERMAVMFITHDMGVVAEIAERTVVMLRGEAVETGTTETIFRNARHPYTRALLHAVPLLGSMNGERAPKPFLIIDPQTGEAQTMPAAASNAGAPGAPVLAVKNLTTRFDIRSGFFGRVSNRIHAVENVSFELRDGETLSLVGESGCGKSTVGRSIMRLVEPKGGSVHILGEDITTMPADRLRAARRNIQMIFQDPFASLSPRRTVGQAIAEPFLTHRLGTRADAERKVAELLEKVGLQPSMASRLPHQFSGGQRQRICIARALALAPKIIVADESVSALDVSIKAQVINLMMELQASLGLSYVFISHDMAVVERISHRVAVLYLGEIVEIGSREEIFTNPQHSYTRRLLEAVPLPDPERRLNKRQLTSHEIKNPIRPADYSPPTREYRVLSDTHCVMV</sequence>
<keyword evidence="3" id="KW-0813">Transport</keyword>
<dbReference type="InterPro" id="IPR013563">
    <property type="entry name" value="Oligopep_ABC_C"/>
</dbReference>
<dbReference type="PANTHER" id="PTHR43776:SF15">
    <property type="entry name" value="GLUTATHIONE IMPORT ATP-BINDING PROTEIN GSIA"/>
    <property type="match status" value="1"/>
</dbReference>
<evidence type="ECO:0000256" key="7">
    <source>
        <dbReference type="ARBA" id="ARBA00022741"/>
    </source>
</evidence>
<keyword evidence="7" id="KW-0547">Nucleotide-binding</keyword>
<evidence type="ECO:0000256" key="14">
    <source>
        <dbReference type="ARBA" id="ARBA00039050"/>
    </source>
</evidence>
<evidence type="ECO:0000313" key="19">
    <source>
        <dbReference type="Proteomes" id="UP000198917"/>
    </source>
</evidence>
<evidence type="ECO:0000256" key="2">
    <source>
        <dbReference type="ARBA" id="ARBA00011469"/>
    </source>
</evidence>
<evidence type="ECO:0000256" key="4">
    <source>
        <dbReference type="ARBA" id="ARBA00022475"/>
    </source>
</evidence>
<organism evidence="18 19">
    <name type="scientific">Agrobacterium fabrum</name>
    <dbReference type="NCBI Taxonomy" id="1176649"/>
    <lineage>
        <taxon>Bacteria</taxon>
        <taxon>Pseudomonadati</taxon>
        <taxon>Pseudomonadota</taxon>
        <taxon>Alphaproteobacteria</taxon>
        <taxon>Hyphomicrobiales</taxon>
        <taxon>Rhizobiaceae</taxon>
        <taxon>Rhizobium/Agrobacterium group</taxon>
        <taxon>Agrobacterium</taxon>
        <taxon>Agrobacterium tumefaciens complex</taxon>
    </lineage>
</organism>
<evidence type="ECO:0000256" key="12">
    <source>
        <dbReference type="ARBA" id="ARBA00037530"/>
    </source>
</evidence>
<dbReference type="GO" id="GO:0005886">
    <property type="term" value="C:plasma membrane"/>
    <property type="evidence" value="ECO:0007669"/>
    <property type="project" value="UniProtKB-SubCell"/>
</dbReference>
<evidence type="ECO:0000256" key="3">
    <source>
        <dbReference type="ARBA" id="ARBA00022448"/>
    </source>
</evidence>
<dbReference type="Proteomes" id="UP000198917">
    <property type="component" value="Unassembled WGS sequence"/>
</dbReference>
<evidence type="ECO:0000256" key="6">
    <source>
        <dbReference type="ARBA" id="ARBA00022737"/>
    </source>
</evidence>
<comment type="subcellular location">
    <subcellularLocation>
        <location evidence="1">Cell inner membrane</location>
        <topology evidence="1">Peripheral membrane protein</topology>
    </subcellularLocation>
</comment>
<dbReference type="GO" id="GO:0016887">
    <property type="term" value="F:ATP hydrolysis activity"/>
    <property type="evidence" value="ECO:0007669"/>
    <property type="project" value="InterPro"/>
</dbReference>
<dbReference type="NCBIfam" id="NF008453">
    <property type="entry name" value="PRK11308.1"/>
    <property type="match status" value="2"/>
</dbReference>
<evidence type="ECO:0000256" key="8">
    <source>
        <dbReference type="ARBA" id="ARBA00022801"/>
    </source>
</evidence>
<protein>
    <recommendedName>
        <fullName evidence="15">Glutathione import ATP-binding protein GsiA</fullName>
        <ecNumber evidence="14">7.4.2.10</ecNumber>
    </recommendedName>
</protein>
<dbReference type="Pfam" id="PF08352">
    <property type="entry name" value="oligo_HPY"/>
    <property type="match status" value="2"/>
</dbReference>
<gene>
    <name evidence="18" type="ORF">SAMN05428983_4519</name>
</gene>
<evidence type="ECO:0000259" key="17">
    <source>
        <dbReference type="PROSITE" id="PS50893"/>
    </source>
</evidence>
<accession>A0A7Z7BRL7</accession>
<dbReference type="InterPro" id="IPR027417">
    <property type="entry name" value="P-loop_NTPase"/>
</dbReference>
<dbReference type="GO" id="GO:0055085">
    <property type="term" value="P:transmembrane transport"/>
    <property type="evidence" value="ECO:0007669"/>
    <property type="project" value="UniProtKB-ARBA"/>
</dbReference>
<comment type="similarity">
    <text evidence="13">Belongs to the ABC transporter superfamily. Glutathione importer (TC 3.A.1.5.11) family.</text>
</comment>
<dbReference type="GO" id="GO:0005524">
    <property type="term" value="F:ATP binding"/>
    <property type="evidence" value="ECO:0007669"/>
    <property type="project" value="UniProtKB-KW"/>
</dbReference>
<keyword evidence="6" id="KW-0677">Repeat</keyword>
<dbReference type="NCBIfam" id="NF007739">
    <property type="entry name" value="PRK10419.1"/>
    <property type="match status" value="2"/>
</dbReference>
<keyword evidence="9 18" id="KW-0067">ATP-binding</keyword>
<dbReference type="InterPro" id="IPR050319">
    <property type="entry name" value="ABC_transp_ATP-bind"/>
</dbReference>
<comment type="catalytic activity">
    <reaction evidence="16">
        <text>glutathione(out) + ATP + H2O = glutathione(in) + ADP + phosphate + H(+)</text>
        <dbReference type="Rhea" id="RHEA:29791"/>
        <dbReference type="ChEBI" id="CHEBI:15377"/>
        <dbReference type="ChEBI" id="CHEBI:15378"/>
        <dbReference type="ChEBI" id="CHEBI:30616"/>
        <dbReference type="ChEBI" id="CHEBI:43474"/>
        <dbReference type="ChEBI" id="CHEBI:57925"/>
        <dbReference type="ChEBI" id="CHEBI:456216"/>
        <dbReference type="EC" id="7.4.2.10"/>
    </reaction>
</comment>
<evidence type="ECO:0000256" key="1">
    <source>
        <dbReference type="ARBA" id="ARBA00004417"/>
    </source>
</evidence>
<dbReference type="PANTHER" id="PTHR43776">
    <property type="entry name" value="TRANSPORT ATP-BINDING PROTEIN"/>
    <property type="match status" value="1"/>
</dbReference>
<dbReference type="SMART" id="SM00382">
    <property type="entry name" value="AAA"/>
    <property type="match status" value="2"/>
</dbReference>
<dbReference type="AlphaFoldDB" id="A0A7Z7BRL7"/>
<evidence type="ECO:0000256" key="16">
    <source>
        <dbReference type="ARBA" id="ARBA00047640"/>
    </source>
</evidence>
<dbReference type="InterPro" id="IPR003439">
    <property type="entry name" value="ABC_transporter-like_ATP-bd"/>
</dbReference>
<dbReference type="SUPFAM" id="SSF52540">
    <property type="entry name" value="P-loop containing nucleoside triphosphate hydrolases"/>
    <property type="match status" value="2"/>
</dbReference>
<evidence type="ECO:0000313" key="18">
    <source>
        <dbReference type="EMBL" id="SDK31128.1"/>
    </source>
</evidence>
<keyword evidence="5" id="KW-0997">Cell inner membrane</keyword>
<comment type="caution">
    <text evidence="18">The sequence shown here is derived from an EMBL/GenBank/DDBJ whole genome shotgun (WGS) entry which is preliminary data.</text>
</comment>
<dbReference type="EC" id="7.4.2.10" evidence="14"/>
<feature type="domain" description="ABC transporter" evidence="17">
    <location>
        <begin position="27"/>
        <end position="277"/>
    </location>
</feature>
<evidence type="ECO:0000256" key="9">
    <source>
        <dbReference type="ARBA" id="ARBA00022840"/>
    </source>
</evidence>
<feature type="domain" description="ABC transporter" evidence="17">
    <location>
        <begin position="323"/>
        <end position="573"/>
    </location>
</feature>
<name>A0A7Z7BRL7_9HYPH</name>
<dbReference type="InterPro" id="IPR017871">
    <property type="entry name" value="ABC_transporter-like_CS"/>
</dbReference>
<dbReference type="FunFam" id="3.40.50.300:FF:000016">
    <property type="entry name" value="Oligopeptide ABC transporter ATP-binding component"/>
    <property type="match status" value="2"/>
</dbReference>
<reference evidence="18 19" key="1">
    <citation type="submission" date="2016-10" db="EMBL/GenBank/DDBJ databases">
        <authorList>
            <person name="Varghese N."/>
            <person name="Submissions S."/>
        </authorList>
    </citation>
    <scope>NUCLEOTIDE SEQUENCE [LARGE SCALE GENOMIC DNA]</scope>
    <source>
        <strain evidence="18 19">PDC82</strain>
    </source>
</reference>
<dbReference type="GO" id="GO:0015833">
    <property type="term" value="P:peptide transport"/>
    <property type="evidence" value="ECO:0007669"/>
    <property type="project" value="InterPro"/>
</dbReference>
<keyword evidence="4" id="KW-1003">Cell membrane</keyword>
<dbReference type="PROSITE" id="PS00211">
    <property type="entry name" value="ABC_TRANSPORTER_1"/>
    <property type="match status" value="2"/>
</dbReference>
<comment type="subunit">
    <text evidence="2">The complex is composed of two ATP-binding proteins (GsiA), two transmembrane proteins (GsiC and GsiD) and a solute-binding protein (GsiB).</text>
</comment>
<dbReference type="Pfam" id="PF00005">
    <property type="entry name" value="ABC_tran"/>
    <property type="match status" value="2"/>
</dbReference>
<keyword evidence="8" id="KW-0378">Hydrolase</keyword>
<evidence type="ECO:0000256" key="10">
    <source>
        <dbReference type="ARBA" id="ARBA00022967"/>
    </source>
</evidence>
<evidence type="ECO:0000256" key="11">
    <source>
        <dbReference type="ARBA" id="ARBA00023136"/>
    </source>
</evidence>
<evidence type="ECO:0000256" key="15">
    <source>
        <dbReference type="ARBA" id="ARBA00041187"/>
    </source>
</evidence>
<proteinExistence type="inferred from homology"/>
<evidence type="ECO:0000256" key="13">
    <source>
        <dbReference type="ARBA" id="ARBA00038416"/>
    </source>
</evidence>
<dbReference type="CDD" id="cd03257">
    <property type="entry name" value="ABC_NikE_OppD_transporters"/>
    <property type="match status" value="2"/>
</dbReference>
<dbReference type="InterPro" id="IPR003593">
    <property type="entry name" value="AAA+_ATPase"/>
</dbReference>
<dbReference type="PROSITE" id="PS50893">
    <property type="entry name" value="ABC_TRANSPORTER_2"/>
    <property type="match status" value="2"/>
</dbReference>
<dbReference type="Gene3D" id="3.40.50.300">
    <property type="entry name" value="P-loop containing nucleotide triphosphate hydrolases"/>
    <property type="match status" value="2"/>
</dbReference>
<dbReference type="EMBL" id="FNEW01000007">
    <property type="protein sequence ID" value="SDK31128.1"/>
    <property type="molecule type" value="Genomic_DNA"/>
</dbReference>
<keyword evidence="11" id="KW-0472">Membrane</keyword>
<comment type="function">
    <text evidence="12">Part of the ABC transporter complex GsiABCD involved in glutathione import. Responsible for energy coupling to the transport system.</text>
</comment>
<keyword evidence="10" id="KW-1278">Translocase</keyword>
<evidence type="ECO:0000256" key="5">
    <source>
        <dbReference type="ARBA" id="ARBA00022519"/>
    </source>
</evidence>